<feature type="domain" description="Fungal lipase-type" evidence="3">
    <location>
        <begin position="147"/>
        <end position="287"/>
    </location>
</feature>
<dbReference type="EMBL" id="JAYMYR010000004">
    <property type="protein sequence ID" value="KAK7366993.1"/>
    <property type="molecule type" value="Genomic_DNA"/>
</dbReference>
<protein>
    <recommendedName>
        <fullName evidence="3">Fungal lipase-type domain-containing protein</fullName>
    </recommendedName>
</protein>
<feature type="compositionally biased region" description="Low complexity" evidence="2">
    <location>
        <begin position="359"/>
        <end position="371"/>
    </location>
</feature>
<dbReference type="InterPro" id="IPR002921">
    <property type="entry name" value="Fungal_lipase-type"/>
</dbReference>
<dbReference type="Proteomes" id="UP001374584">
    <property type="component" value="Unassembled WGS sequence"/>
</dbReference>
<dbReference type="CDD" id="cd00519">
    <property type="entry name" value="Lipase_3"/>
    <property type="match status" value="1"/>
</dbReference>
<evidence type="ECO:0000256" key="2">
    <source>
        <dbReference type="SAM" id="MobiDB-lite"/>
    </source>
</evidence>
<dbReference type="SUPFAM" id="SSF53474">
    <property type="entry name" value="alpha/beta-Hydrolases"/>
    <property type="match status" value="1"/>
</dbReference>
<feature type="region of interest" description="Disordered" evidence="2">
    <location>
        <begin position="359"/>
        <end position="411"/>
    </location>
</feature>
<dbReference type="GO" id="GO:0006629">
    <property type="term" value="P:lipid metabolic process"/>
    <property type="evidence" value="ECO:0007669"/>
    <property type="project" value="InterPro"/>
</dbReference>
<dbReference type="PANTHER" id="PTHR46023:SF6">
    <property type="entry name" value="LIPASE CLASS 3 FAMILY PROTEIN"/>
    <property type="match status" value="1"/>
</dbReference>
<keyword evidence="5" id="KW-1185">Reference proteome</keyword>
<dbReference type="PANTHER" id="PTHR46023">
    <property type="entry name" value="LIPASE CLASS 3 PROTEIN-LIKE"/>
    <property type="match status" value="1"/>
</dbReference>
<reference evidence="4 5" key="1">
    <citation type="submission" date="2024-01" db="EMBL/GenBank/DDBJ databases">
        <title>The genomes of 5 underutilized Papilionoideae crops provide insights into root nodulation and disease resistanc.</title>
        <authorList>
            <person name="Jiang F."/>
        </authorList>
    </citation>
    <scope>NUCLEOTIDE SEQUENCE [LARGE SCALE GENOMIC DNA]</scope>
    <source>
        <strain evidence="4">JINMINGXINNONG_FW02</strain>
        <tissue evidence="4">Leaves</tissue>
    </source>
</reference>
<organism evidence="4 5">
    <name type="scientific">Phaseolus coccineus</name>
    <name type="common">Scarlet runner bean</name>
    <name type="synonym">Phaseolus multiflorus</name>
    <dbReference type="NCBI Taxonomy" id="3886"/>
    <lineage>
        <taxon>Eukaryota</taxon>
        <taxon>Viridiplantae</taxon>
        <taxon>Streptophyta</taxon>
        <taxon>Embryophyta</taxon>
        <taxon>Tracheophyta</taxon>
        <taxon>Spermatophyta</taxon>
        <taxon>Magnoliopsida</taxon>
        <taxon>eudicotyledons</taxon>
        <taxon>Gunneridae</taxon>
        <taxon>Pentapetalae</taxon>
        <taxon>rosids</taxon>
        <taxon>fabids</taxon>
        <taxon>Fabales</taxon>
        <taxon>Fabaceae</taxon>
        <taxon>Papilionoideae</taxon>
        <taxon>50 kb inversion clade</taxon>
        <taxon>NPAAA clade</taxon>
        <taxon>indigoferoid/millettioid clade</taxon>
        <taxon>Phaseoleae</taxon>
        <taxon>Phaseolus</taxon>
    </lineage>
</organism>
<evidence type="ECO:0000313" key="4">
    <source>
        <dbReference type="EMBL" id="KAK7366993.1"/>
    </source>
</evidence>
<name>A0AAN9RHW8_PHACN</name>
<dbReference type="InterPro" id="IPR029058">
    <property type="entry name" value="AB_hydrolase_fold"/>
</dbReference>
<evidence type="ECO:0000259" key="3">
    <source>
        <dbReference type="Pfam" id="PF01764"/>
    </source>
</evidence>
<dbReference type="AlphaFoldDB" id="A0AAN9RHW8"/>
<evidence type="ECO:0000256" key="1">
    <source>
        <dbReference type="ARBA" id="ARBA00022801"/>
    </source>
</evidence>
<proteinExistence type="predicted"/>
<comment type="caution">
    <text evidence="4">The sequence shown here is derived from an EMBL/GenBank/DDBJ whole genome shotgun (WGS) entry which is preliminary data.</text>
</comment>
<dbReference type="GO" id="GO:0016787">
    <property type="term" value="F:hydrolase activity"/>
    <property type="evidence" value="ECO:0007669"/>
    <property type="project" value="UniProtKB-KW"/>
</dbReference>
<accession>A0AAN9RHW8</accession>
<evidence type="ECO:0000313" key="5">
    <source>
        <dbReference type="Proteomes" id="UP001374584"/>
    </source>
</evidence>
<dbReference type="Gene3D" id="3.40.50.1820">
    <property type="entry name" value="alpha/beta hydrolase"/>
    <property type="match status" value="1"/>
</dbReference>
<keyword evidence="1" id="KW-0378">Hydrolase</keyword>
<sequence>MILSKIKRAAGKLEKRPAQAPKTSMDMVFTLAEAMRFGYAETLGKWNLLDLPRAILYSIMEKGEKTVAIECKERDDCVQLKDPEILKELYELKKCLTRTMLFSKKRFRVFLFAAGFVKGDVLLRKRKARILKPAFTMIRDKESKCLFVFIRGTRSIKDTLTDAIGAPVSFNHFICSDGELKKNNVISGHGHRGMVAAAGWIKKHCTPKLLDELRQYPDFQIKIVGHSLGGGTAALLTYMLREIKQFSSCTCVTFGPAACMSLDLAEFGKPFVTSIINGYDMVPTLSASSVHDFVSEGLIKRKKFINSAFNAIGSRIPFASGAKAIADRAVSRGTEVVMKSKQRTRSLITWPRRENAAALSSSKSADLAEASQSSDTSYEVTEELIISEFTSDEDDGSKSSSEGSDHDDMDEEEEQIISATHNIANAELNQYLKEIQLEAQDDYPNINGAKEKEAATKEGTTEAEMNDEVVHIEEREGSTAATSDKLVRHHLYPPGRILHIVPVLSHENSKSNHNDDADEKHVVLYETGKEVYGKLRLSRRMLFDHMTGKYLKVLQQLINQLEKEKSHYGA</sequence>
<dbReference type="Pfam" id="PF01764">
    <property type="entry name" value="Lipase_3"/>
    <property type="match status" value="1"/>
</dbReference>
<gene>
    <name evidence="4" type="ORF">VNO80_08998</name>
</gene>